<dbReference type="KEGG" id="apai:APAC_1614"/>
<evidence type="ECO:0000313" key="2">
    <source>
        <dbReference type="Proteomes" id="UP000322726"/>
    </source>
</evidence>
<gene>
    <name evidence="1" type="ORF">APAC_1614</name>
</gene>
<keyword evidence="2" id="KW-1185">Reference proteome</keyword>
<proteinExistence type="predicted"/>
<dbReference type="Proteomes" id="UP000322726">
    <property type="component" value="Chromosome"/>
</dbReference>
<name>A0A5C2H6X5_9BACT</name>
<dbReference type="AlphaFoldDB" id="A0A5C2H6X5"/>
<dbReference type="EMBL" id="CP035928">
    <property type="protein sequence ID" value="QEP34710.1"/>
    <property type="molecule type" value="Genomic_DNA"/>
</dbReference>
<reference evidence="1" key="2">
    <citation type="submission" date="2019-09" db="EMBL/GenBank/DDBJ databases">
        <title>Taxonomic note: a critical rebuttal of the proposed division of the genus Arcobacter into six genera, emended descriptions of Arcobacter anaerophilus and the genus Arcobacter, and an assessment of genus-level boundaries for Epsilonproteobacteria using in silico genomic comparator tools.</title>
        <authorList>
            <person name="On S.L.W."/>
            <person name="Miller W.G."/>
            <person name="Biggs P."/>
            <person name="Cornelius A."/>
            <person name="Vandamme P."/>
        </authorList>
    </citation>
    <scope>NUCLEOTIDE SEQUENCE [LARGE SCALE GENOMIC DNA]</scope>
    <source>
        <strain evidence="1">LMG 26638</strain>
    </source>
</reference>
<evidence type="ECO:0000313" key="1">
    <source>
        <dbReference type="EMBL" id="QEP34710.1"/>
    </source>
</evidence>
<reference evidence="1" key="1">
    <citation type="submission" date="2019-09" db="EMBL/GenBank/DDBJ databases">
        <title>Complete genome sequencing of four Arcobacter species reveals a diverse suite of mobile elements.</title>
        <authorList>
            <person name="Miller W.G."/>
            <person name="Yee E."/>
            <person name="Bono J.L."/>
        </authorList>
    </citation>
    <scope>NUCLEOTIDE SEQUENCE [LARGE SCALE GENOMIC DNA]</scope>
    <source>
        <strain evidence="1">LMG 26638</strain>
    </source>
</reference>
<sequence>MKKLFLVLTLLVISSNYIYALSWDKCIKRYTKAKEFSDNTRLLYIYLKSTRTCIVKFKDSLIQNPDPEFSVDSMNDNIVMLDRNINALIPKYNYPKNNLEEIPKYKDINTTPIYNEDYTYIKKFKDCNGIHANNKIYTAKHCNIDNSKNSHYDLNYIETDKVSKLKLSKLDLSKKGTFKYYSMSKEGMFYSILLKEKNCEFYKAKNEPTGLNTTLDLTDLTKEIEIRSNCLAIPSNSGGGVFQDGKLVAIISKTVFNKDEFSYSVVEPIIPLFQEELASLK</sequence>
<dbReference type="RefSeq" id="WP_188353774.1">
    <property type="nucleotide sequence ID" value="NZ_BMEF01000031.1"/>
</dbReference>
<protein>
    <submittedName>
        <fullName evidence="1">Uncharacterized protein</fullName>
    </submittedName>
</protein>
<accession>A0A5C2H6X5</accession>
<organism evidence="1 2">
    <name type="scientific">Malaciobacter pacificus</name>
    <dbReference type="NCBI Taxonomy" id="1080223"/>
    <lineage>
        <taxon>Bacteria</taxon>
        <taxon>Pseudomonadati</taxon>
        <taxon>Campylobacterota</taxon>
        <taxon>Epsilonproteobacteria</taxon>
        <taxon>Campylobacterales</taxon>
        <taxon>Arcobacteraceae</taxon>
        <taxon>Malaciobacter</taxon>
    </lineage>
</organism>